<dbReference type="InterPro" id="IPR036865">
    <property type="entry name" value="CRAL-TRIO_dom_sf"/>
</dbReference>
<proteinExistence type="predicted"/>
<protein>
    <submittedName>
        <fullName evidence="2">Phosphatidylinositol transfer protein csr1</fullName>
    </submittedName>
</protein>
<dbReference type="InterPro" id="IPR011074">
    <property type="entry name" value="CRAL/TRIO_N_dom"/>
</dbReference>
<evidence type="ECO:0000313" key="3">
    <source>
        <dbReference type="Proteomes" id="UP001151518"/>
    </source>
</evidence>
<name>A0A9W8G2Y5_9FUNG</name>
<reference evidence="2" key="1">
    <citation type="submission" date="2022-07" db="EMBL/GenBank/DDBJ databases">
        <title>Phylogenomic reconstructions and comparative analyses of Kickxellomycotina fungi.</title>
        <authorList>
            <person name="Reynolds N.K."/>
            <person name="Stajich J.E."/>
            <person name="Barry K."/>
            <person name="Grigoriev I.V."/>
            <person name="Crous P."/>
            <person name="Smith M.E."/>
        </authorList>
    </citation>
    <scope>NUCLEOTIDE SEQUENCE</scope>
    <source>
        <strain evidence="2">NRRL 3115</strain>
    </source>
</reference>
<dbReference type="PANTHER" id="PTHR46590">
    <property type="entry name" value="PHOSPHATIDYLINOSITOL TRANSFER PROTEIN CSR1-RELATED"/>
    <property type="match status" value="1"/>
</dbReference>
<accession>A0A9W8G2Y5</accession>
<dbReference type="Pfam" id="PF00650">
    <property type="entry name" value="CRAL_TRIO"/>
    <property type="match status" value="1"/>
</dbReference>
<dbReference type="SUPFAM" id="SSF46938">
    <property type="entry name" value="CRAL/TRIO N-terminal domain"/>
    <property type="match status" value="1"/>
</dbReference>
<dbReference type="PROSITE" id="PS50191">
    <property type="entry name" value="CRAL_TRIO"/>
    <property type="match status" value="1"/>
</dbReference>
<dbReference type="SMART" id="SM01100">
    <property type="entry name" value="CRAL_TRIO_N"/>
    <property type="match status" value="1"/>
</dbReference>
<gene>
    <name evidence="2" type="primary">CSR1_4</name>
    <name evidence="2" type="ORF">GGI25_005084</name>
</gene>
<dbReference type="Proteomes" id="UP001151518">
    <property type="component" value="Unassembled WGS sequence"/>
</dbReference>
<dbReference type="InterPro" id="IPR001251">
    <property type="entry name" value="CRAL-TRIO_dom"/>
</dbReference>
<dbReference type="Pfam" id="PF03765">
    <property type="entry name" value="CRAL_TRIO_N"/>
    <property type="match status" value="1"/>
</dbReference>
<dbReference type="OrthoDB" id="43460at2759"/>
<dbReference type="CDD" id="cd00170">
    <property type="entry name" value="SEC14"/>
    <property type="match status" value="1"/>
</dbReference>
<dbReference type="SUPFAM" id="SSF52087">
    <property type="entry name" value="CRAL/TRIO domain"/>
    <property type="match status" value="1"/>
</dbReference>
<dbReference type="AlphaFoldDB" id="A0A9W8G2Y5"/>
<feature type="domain" description="CRAL-TRIO" evidence="1">
    <location>
        <begin position="185"/>
        <end position="348"/>
    </location>
</feature>
<evidence type="ECO:0000313" key="2">
    <source>
        <dbReference type="EMBL" id="KAJ2672529.1"/>
    </source>
</evidence>
<evidence type="ECO:0000259" key="1">
    <source>
        <dbReference type="PROSITE" id="PS50191"/>
    </source>
</evidence>
<sequence length="433" mass="49164">MAISDIPDVQEHYKRGEELVGGTVGHLTSKQEQALKELWIKLLAHINANADKPIKVKCDQVQKTAFVAAELSSSNSEAVEKWYEANESIATNTKTQTVRDKIHFDDTHEPIVPLDFKPLFQDDASIRYFGHVFWQACMLHRNPDSYLLTFLRATVWDVSKAFERITYSINWRATQAIDRLMWAGELDQNNKTMESGLTMKAGVDKFGSPVFSVRVRLNNPRDRSEGDAERFSAYSLETMAHIARKYNGNTGNTVLVYDFTNFKLENVDITFIKNLLDTINDTYPQLHCASLLFVNSWLFSGVWRMIKGLLDPVSAKSTIIVKDIDTLQTYIDRSQIVTEMGGSLPYKYEYVRPTTKDNVKMFDANGRKQAEDVFSQAVDAFAQETKSWISENTAADGSYISASRSSAAARFDNAAQTLDQYIRARSPFERTEM</sequence>
<dbReference type="EMBL" id="JANBTW010000081">
    <property type="protein sequence ID" value="KAJ2672529.1"/>
    <property type="molecule type" value="Genomic_DNA"/>
</dbReference>
<dbReference type="Gene3D" id="3.40.525.10">
    <property type="entry name" value="CRAL-TRIO lipid binding domain"/>
    <property type="match status" value="1"/>
</dbReference>
<organism evidence="2 3">
    <name type="scientific">Coemansia spiralis</name>
    <dbReference type="NCBI Taxonomy" id="417178"/>
    <lineage>
        <taxon>Eukaryota</taxon>
        <taxon>Fungi</taxon>
        <taxon>Fungi incertae sedis</taxon>
        <taxon>Zoopagomycota</taxon>
        <taxon>Kickxellomycotina</taxon>
        <taxon>Kickxellomycetes</taxon>
        <taxon>Kickxellales</taxon>
        <taxon>Kickxellaceae</taxon>
        <taxon>Coemansia</taxon>
    </lineage>
</organism>
<dbReference type="SMART" id="SM00516">
    <property type="entry name" value="SEC14"/>
    <property type="match status" value="1"/>
</dbReference>
<comment type="caution">
    <text evidence="2">The sequence shown here is derived from an EMBL/GenBank/DDBJ whole genome shotgun (WGS) entry which is preliminary data.</text>
</comment>
<dbReference type="PANTHER" id="PTHR46590:SF1">
    <property type="entry name" value="PHOSPHATIDYLINOSITOL TRANSFER PROTEIN CSR1"/>
    <property type="match status" value="1"/>
</dbReference>
<dbReference type="InterPro" id="IPR052432">
    <property type="entry name" value="PITP/CRAL-TRIO"/>
</dbReference>
<dbReference type="InterPro" id="IPR036273">
    <property type="entry name" value="CRAL/TRIO_N_dom_sf"/>
</dbReference>